<dbReference type="EMBL" id="JAINUF010000013">
    <property type="protein sequence ID" value="KAJ8343743.1"/>
    <property type="molecule type" value="Genomic_DNA"/>
</dbReference>
<accession>A0A9Q1ERT2</accession>
<keyword evidence="2" id="KW-1185">Reference proteome</keyword>
<comment type="caution">
    <text evidence="1">The sequence shown here is derived from an EMBL/GenBank/DDBJ whole genome shotgun (WGS) entry which is preliminary data.</text>
</comment>
<gene>
    <name evidence="1" type="ORF">SKAU_G00310720</name>
</gene>
<dbReference type="Proteomes" id="UP001152622">
    <property type="component" value="Chromosome 13"/>
</dbReference>
<evidence type="ECO:0000313" key="2">
    <source>
        <dbReference type="Proteomes" id="UP001152622"/>
    </source>
</evidence>
<reference evidence="1" key="1">
    <citation type="journal article" date="2023" name="Science">
        <title>Genome structures resolve the early diversification of teleost fishes.</title>
        <authorList>
            <person name="Parey E."/>
            <person name="Louis A."/>
            <person name="Montfort J."/>
            <person name="Bouchez O."/>
            <person name="Roques C."/>
            <person name="Iampietro C."/>
            <person name="Lluch J."/>
            <person name="Castinel A."/>
            <person name="Donnadieu C."/>
            <person name="Desvignes T."/>
            <person name="Floi Bucao C."/>
            <person name="Jouanno E."/>
            <person name="Wen M."/>
            <person name="Mejri S."/>
            <person name="Dirks R."/>
            <person name="Jansen H."/>
            <person name="Henkel C."/>
            <person name="Chen W.J."/>
            <person name="Zahm M."/>
            <person name="Cabau C."/>
            <person name="Klopp C."/>
            <person name="Thompson A.W."/>
            <person name="Robinson-Rechavi M."/>
            <person name="Braasch I."/>
            <person name="Lecointre G."/>
            <person name="Bobe J."/>
            <person name="Postlethwait J.H."/>
            <person name="Berthelot C."/>
            <person name="Roest Crollius H."/>
            <person name="Guiguen Y."/>
        </authorList>
    </citation>
    <scope>NUCLEOTIDE SEQUENCE</scope>
    <source>
        <strain evidence="1">WJC10195</strain>
    </source>
</reference>
<organism evidence="1 2">
    <name type="scientific">Synaphobranchus kaupii</name>
    <name type="common">Kaup's arrowtooth eel</name>
    <dbReference type="NCBI Taxonomy" id="118154"/>
    <lineage>
        <taxon>Eukaryota</taxon>
        <taxon>Metazoa</taxon>
        <taxon>Chordata</taxon>
        <taxon>Craniata</taxon>
        <taxon>Vertebrata</taxon>
        <taxon>Euteleostomi</taxon>
        <taxon>Actinopterygii</taxon>
        <taxon>Neopterygii</taxon>
        <taxon>Teleostei</taxon>
        <taxon>Anguilliformes</taxon>
        <taxon>Synaphobranchidae</taxon>
        <taxon>Synaphobranchus</taxon>
    </lineage>
</organism>
<proteinExistence type="predicted"/>
<sequence length="75" mass="8914">MDPVWRVKMMNGFCPRFEFLLGDPWTEKNRRERNLRQISVRTRIAGFSTLTVYTEPDSAQAAHCSLRRRRTQTVQ</sequence>
<evidence type="ECO:0000313" key="1">
    <source>
        <dbReference type="EMBL" id="KAJ8343743.1"/>
    </source>
</evidence>
<dbReference type="AlphaFoldDB" id="A0A9Q1ERT2"/>
<name>A0A9Q1ERT2_SYNKA</name>
<protein>
    <submittedName>
        <fullName evidence="1">Uncharacterized protein</fullName>
    </submittedName>
</protein>